<dbReference type="GO" id="GO:0005634">
    <property type="term" value="C:nucleus"/>
    <property type="evidence" value="ECO:0007669"/>
    <property type="project" value="UniProtKB-SubCell"/>
</dbReference>
<dbReference type="GO" id="GO:0010468">
    <property type="term" value="P:regulation of gene expression"/>
    <property type="evidence" value="ECO:0007669"/>
    <property type="project" value="TreeGrafter"/>
</dbReference>
<keyword evidence="13" id="KW-1185">Reference proteome</keyword>
<evidence type="ECO:0000256" key="7">
    <source>
        <dbReference type="PROSITE-ProRule" id="PRU00042"/>
    </source>
</evidence>
<dbReference type="Gene3D" id="3.30.160.60">
    <property type="entry name" value="Classic Zinc Finger"/>
    <property type="match status" value="5"/>
</dbReference>
<evidence type="ECO:0000256" key="5">
    <source>
        <dbReference type="ARBA" id="ARBA00022833"/>
    </source>
</evidence>
<dbReference type="GO" id="GO:0008270">
    <property type="term" value="F:zinc ion binding"/>
    <property type="evidence" value="ECO:0007669"/>
    <property type="project" value="UniProtKB-UniRule"/>
</dbReference>
<keyword evidence="6" id="KW-0539">Nucleus</keyword>
<dbReference type="SMART" id="SM00868">
    <property type="entry name" value="zf-AD"/>
    <property type="match status" value="1"/>
</dbReference>
<evidence type="ECO:0000256" key="9">
    <source>
        <dbReference type="SAM" id="MobiDB-lite"/>
    </source>
</evidence>
<dbReference type="InterPro" id="IPR013087">
    <property type="entry name" value="Znf_C2H2_type"/>
</dbReference>
<feature type="binding site" evidence="8">
    <location>
        <position position="20"/>
    </location>
    <ligand>
        <name>Zn(2+)</name>
        <dbReference type="ChEBI" id="CHEBI:29105"/>
    </ligand>
</feature>
<dbReference type="Gene3D" id="3.40.1800.20">
    <property type="match status" value="1"/>
</dbReference>
<dbReference type="AlphaFoldDB" id="A0A8S4DYT5"/>
<dbReference type="Pfam" id="PF00096">
    <property type="entry name" value="zf-C2H2"/>
    <property type="match status" value="1"/>
</dbReference>
<feature type="binding site" evidence="8">
    <location>
        <position position="71"/>
    </location>
    <ligand>
        <name>Zn(2+)</name>
        <dbReference type="ChEBI" id="CHEBI:29105"/>
    </ligand>
</feature>
<organism evidence="12 13">
    <name type="scientific">Plutella xylostella</name>
    <name type="common">Diamondback moth</name>
    <name type="synonym">Plutella maculipennis</name>
    <dbReference type="NCBI Taxonomy" id="51655"/>
    <lineage>
        <taxon>Eukaryota</taxon>
        <taxon>Metazoa</taxon>
        <taxon>Ecdysozoa</taxon>
        <taxon>Arthropoda</taxon>
        <taxon>Hexapoda</taxon>
        <taxon>Insecta</taxon>
        <taxon>Pterygota</taxon>
        <taxon>Neoptera</taxon>
        <taxon>Endopterygota</taxon>
        <taxon>Lepidoptera</taxon>
        <taxon>Glossata</taxon>
        <taxon>Ditrysia</taxon>
        <taxon>Yponomeutoidea</taxon>
        <taxon>Plutellidae</taxon>
        <taxon>Plutella</taxon>
    </lineage>
</organism>
<feature type="domain" description="C2H2-type" evidence="10">
    <location>
        <begin position="241"/>
        <end position="269"/>
    </location>
</feature>
<accession>A0A8S4DYT5</accession>
<feature type="domain" description="C2H2-type" evidence="10">
    <location>
        <begin position="418"/>
        <end position="446"/>
    </location>
</feature>
<feature type="domain" description="C2H2-type" evidence="10">
    <location>
        <begin position="477"/>
        <end position="504"/>
    </location>
</feature>
<gene>
    <name evidence="12" type="ORF">PLXY2_LOCUS3639</name>
</gene>
<dbReference type="FunFam" id="3.30.160.60:FF:000264">
    <property type="entry name" value="Zinc finger protein 236"/>
    <property type="match status" value="1"/>
</dbReference>
<dbReference type="InterPro" id="IPR036236">
    <property type="entry name" value="Znf_C2H2_sf"/>
</dbReference>
<keyword evidence="5 8" id="KW-0862">Zinc</keyword>
<feature type="binding site" evidence="8">
    <location>
        <position position="17"/>
    </location>
    <ligand>
        <name>Zn(2+)</name>
        <dbReference type="ChEBI" id="CHEBI:29105"/>
    </ligand>
</feature>
<dbReference type="PANTHER" id="PTHR16515">
    <property type="entry name" value="PR DOMAIN ZINC FINGER PROTEIN"/>
    <property type="match status" value="1"/>
</dbReference>
<dbReference type="InterPro" id="IPR012934">
    <property type="entry name" value="Znf_AD"/>
</dbReference>
<keyword evidence="3" id="KW-0677">Repeat</keyword>
<reference evidence="12" key="1">
    <citation type="submission" date="2020-11" db="EMBL/GenBank/DDBJ databases">
        <authorList>
            <person name="Whiteford S."/>
        </authorList>
    </citation>
    <scope>NUCLEOTIDE SEQUENCE</scope>
</reference>
<evidence type="ECO:0000256" key="4">
    <source>
        <dbReference type="ARBA" id="ARBA00022771"/>
    </source>
</evidence>
<dbReference type="Proteomes" id="UP000653454">
    <property type="component" value="Unassembled WGS sequence"/>
</dbReference>
<dbReference type="PROSITE" id="PS00028">
    <property type="entry name" value="ZINC_FINGER_C2H2_1"/>
    <property type="match status" value="8"/>
</dbReference>
<proteinExistence type="predicted"/>
<evidence type="ECO:0000313" key="12">
    <source>
        <dbReference type="EMBL" id="CAG9106279.1"/>
    </source>
</evidence>
<evidence type="ECO:0000313" key="13">
    <source>
        <dbReference type="Proteomes" id="UP000653454"/>
    </source>
</evidence>
<evidence type="ECO:0000259" key="11">
    <source>
        <dbReference type="PROSITE" id="PS51915"/>
    </source>
</evidence>
<evidence type="ECO:0000256" key="8">
    <source>
        <dbReference type="PROSITE-ProRule" id="PRU01263"/>
    </source>
</evidence>
<keyword evidence="2 8" id="KW-0479">Metal-binding</keyword>
<protein>
    <submittedName>
        <fullName evidence="12">(diamondback moth) hypothetical protein</fullName>
    </submittedName>
</protein>
<evidence type="ECO:0000256" key="3">
    <source>
        <dbReference type="ARBA" id="ARBA00022737"/>
    </source>
</evidence>
<feature type="domain" description="ZAD" evidence="11">
    <location>
        <begin position="15"/>
        <end position="95"/>
    </location>
</feature>
<feature type="domain" description="C2H2-type" evidence="10">
    <location>
        <begin position="448"/>
        <end position="476"/>
    </location>
</feature>
<dbReference type="PANTHER" id="PTHR16515:SF66">
    <property type="entry name" value="C2H2-TYPE DOMAIN-CONTAINING PROTEIN"/>
    <property type="match status" value="1"/>
</dbReference>
<feature type="domain" description="C2H2-type" evidence="10">
    <location>
        <begin position="505"/>
        <end position="533"/>
    </location>
</feature>
<evidence type="ECO:0000256" key="2">
    <source>
        <dbReference type="ARBA" id="ARBA00022723"/>
    </source>
</evidence>
<dbReference type="EMBL" id="CAJHNJ030000009">
    <property type="protein sequence ID" value="CAG9106279.1"/>
    <property type="molecule type" value="Genomic_DNA"/>
</dbReference>
<dbReference type="SMART" id="SM00355">
    <property type="entry name" value="ZnF_C2H2"/>
    <property type="match status" value="9"/>
</dbReference>
<keyword evidence="4 7" id="KW-0863">Zinc-finger</keyword>
<feature type="binding site" evidence="8">
    <location>
        <position position="68"/>
    </location>
    <ligand>
        <name>Zn(2+)</name>
        <dbReference type="ChEBI" id="CHEBI:29105"/>
    </ligand>
</feature>
<sequence>METPSTSAHTSRAAAICVFCLQVGCDRNILTEYLDSGQSEVYADMLRDTFNIEITKENTGTAEVPHICSECVAALRAARSFKRRVLASQRNFSQDWRLAEKKCIKITDPDYATAVAVAPEPPPVKTEVPDDDQYHFQDVEIIEPDDDDDEYLADIKQELASSRAPLTRSPPRAPRGRKRRRDACWTKTVLLGSGDDGLNSKTTDWMKIAERRGNGPLLRANTLTLLANSTVCVFQWNKSRYRCFCCKEPFSNMTSLREHTQAAHTLKTIEKKIILQQNRLVKVEVSSLQCKICSKPMTDLNTLKRHLVESHEVDFGLSKEDLLVPFKLETEDLQCQLCSEKFTLFRLLNIHMNKHYQKQVCHICGAGFSNLVFLNLHKTRSHKPLKCNECNLEFGSRSEKKDHDVHVHNVKLERKLRFPCPFCQERFFQENFKVQHLVEKHGMARPEHKCPVCPKVYITKSLCNNHVKNVHMKEKNRECDVCHMRFYTKSDVARHKVTHTGEKNFSCNLCNNLFASKDSLRRHLKRTHIMNSN</sequence>
<dbReference type="PROSITE" id="PS51915">
    <property type="entry name" value="ZAD"/>
    <property type="match status" value="1"/>
</dbReference>
<dbReference type="SUPFAM" id="SSF57667">
    <property type="entry name" value="beta-beta-alpha zinc fingers"/>
    <property type="match status" value="1"/>
</dbReference>
<dbReference type="Pfam" id="PF07776">
    <property type="entry name" value="zf-AD"/>
    <property type="match status" value="1"/>
</dbReference>
<evidence type="ECO:0000256" key="1">
    <source>
        <dbReference type="ARBA" id="ARBA00004123"/>
    </source>
</evidence>
<name>A0A8S4DYT5_PLUXY</name>
<dbReference type="PROSITE" id="PS50157">
    <property type="entry name" value="ZINC_FINGER_C2H2_2"/>
    <property type="match status" value="5"/>
</dbReference>
<feature type="region of interest" description="Disordered" evidence="9">
    <location>
        <begin position="162"/>
        <end position="181"/>
    </location>
</feature>
<comment type="caution">
    <text evidence="12">The sequence shown here is derived from an EMBL/GenBank/DDBJ whole genome shotgun (WGS) entry which is preliminary data.</text>
</comment>
<evidence type="ECO:0000259" key="10">
    <source>
        <dbReference type="PROSITE" id="PS50157"/>
    </source>
</evidence>
<evidence type="ECO:0000256" key="6">
    <source>
        <dbReference type="ARBA" id="ARBA00023242"/>
    </source>
</evidence>
<comment type="subcellular location">
    <subcellularLocation>
        <location evidence="1">Nucleus</location>
    </subcellularLocation>
</comment>
<dbReference type="InterPro" id="IPR050331">
    <property type="entry name" value="Zinc_finger"/>
</dbReference>